<dbReference type="InterPro" id="IPR012677">
    <property type="entry name" value="Nucleotide-bd_a/b_plait_sf"/>
</dbReference>
<keyword evidence="1" id="KW-0677">Repeat</keyword>
<dbReference type="InterPro" id="IPR050666">
    <property type="entry name" value="ESRP"/>
</dbReference>
<dbReference type="eggNOG" id="KOG4211">
    <property type="taxonomic scope" value="Eukaryota"/>
</dbReference>
<dbReference type="Pfam" id="PF00076">
    <property type="entry name" value="RRM_1"/>
    <property type="match status" value="2"/>
</dbReference>
<gene>
    <name evidence="6" type="primary">Cbn-hrpf-1</name>
    <name evidence="6" type="ORF">CAEBREN_01969</name>
</gene>
<dbReference type="Proteomes" id="UP000008068">
    <property type="component" value="Unassembled WGS sequence"/>
</dbReference>
<dbReference type="STRING" id="135651.G0NPW6"/>
<accession>G0NPW6</accession>
<evidence type="ECO:0000313" key="7">
    <source>
        <dbReference type="Proteomes" id="UP000008068"/>
    </source>
</evidence>
<evidence type="ECO:0000256" key="3">
    <source>
        <dbReference type="PROSITE-ProRule" id="PRU00176"/>
    </source>
</evidence>
<feature type="compositionally biased region" description="Polar residues" evidence="4">
    <location>
        <begin position="268"/>
        <end position="283"/>
    </location>
</feature>
<feature type="compositionally biased region" description="Basic and acidic residues" evidence="4">
    <location>
        <begin position="449"/>
        <end position="479"/>
    </location>
</feature>
<dbReference type="InParanoid" id="G0NPW6"/>
<evidence type="ECO:0000256" key="1">
    <source>
        <dbReference type="ARBA" id="ARBA00022737"/>
    </source>
</evidence>
<feature type="compositionally biased region" description="Basic and acidic residues" evidence="4">
    <location>
        <begin position="83"/>
        <end position="106"/>
    </location>
</feature>
<feature type="domain" description="RRM" evidence="5">
    <location>
        <begin position="113"/>
        <end position="190"/>
    </location>
</feature>
<reference evidence="7" key="1">
    <citation type="submission" date="2011-07" db="EMBL/GenBank/DDBJ databases">
        <authorList>
            <consortium name="Caenorhabditis brenneri Sequencing and Analysis Consortium"/>
            <person name="Wilson R.K."/>
        </authorList>
    </citation>
    <scope>NUCLEOTIDE SEQUENCE [LARGE SCALE GENOMIC DNA]</scope>
    <source>
        <strain evidence="7">PB2801</strain>
    </source>
</reference>
<dbReference type="GO" id="GO:0003723">
    <property type="term" value="F:RNA binding"/>
    <property type="evidence" value="ECO:0007669"/>
    <property type="project" value="UniProtKB-UniRule"/>
</dbReference>
<dbReference type="EMBL" id="GL379922">
    <property type="protein sequence ID" value="EGT35458.1"/>
    <property type="molecule type" value="Genomic_DNA"/>
</dbReference>
<dbReference type="CDD" id="cd12254">
    <property type="entry name" value="RRM_hnRNPH_ESRPs_RBM12_like"/>
    <property type="match status" value="3"/>
</dbReference>
<name>G0NPW6_CAEBE</name>
<dbReference type="PANTHER" id="PTHR13976">
    <property type="entry name" value="HETEROGENEOUS NUCLEAR RIBONUCLEOPROTEIN-RELATED"/>
    <property type="match status" value="1"/>
</dbReference>
<dbReference type="FunCoup" id="G0NPW6">
    <property type="interactions" value="377"/>
</dbReference>
<feature type="compositionally biased region" description="Basic and acidic residues" evidence="4">
    <location>
        <begin position="239"/>
        <end position="250"/>
    </location>
</feature>
<keyword evidence="7" id="KW-1185">Reference proteome</keyword>
<dbReference type="Gene3D" id="3.30.70.330">
    <property type="match status" value="3"/>
</dbReference>
<dbReference type="OMA" id="QCRGLPW"/>
<feature type="compositionally biased region" description="Gly residues" evidence="4">
    <location>
        <begin position="381"/>
        <end position="395"/>
    </location>
</feature>
<keyword evidence="2 3" id="KW-0694">RNA-binding</keyword>
<evidence type="ECO:0000256" key="2">
    <source>
        <dbReference type="ARBA" id="ARBA00022884"/>
    </source>
</evidence>
<feature type="region of interest" description="Disordered" evidence="4">
    <location>
        <begin position="204"/>
        <end position="488"/>
    </location>
</feature>
<evidence type="ECO:0000313" key="6">
    <source>
        <dbReference type="EMBL" id="EGT35458.1"/>
    </source>
</evidence>
<feature type="region of interest" description="Disordered" evidence="4">
    <location>
        <begin position="83"/>
        <end position="108"/>
    </location>
</feature>
<dbReference type="PROSITE" id="PS50102">
    <property type="entry name" value="RRM"/>
    <property type="match status" value="2"/>
</dbReference>
<feature type="domain" description="RRM" evidence="5">
    <location>
        <begin position="5"/>
        <end position="79"/>
    </location>
</feature>
<dbReference type="HOGENOM" id="CLU_479166_0_0_1"/>
<organism evidence="7">
    <name type="scientific">Caenorhabditis brenneri</name>
    <name type="common">Nematode worm</name>
    <dbReference type="NCBI Taxonomy" id="135651"/>
    <lineage>
        <taxon>Eukaryota</taxon>
        <taxon>Metazoa</taxon>
        <taxon>Ecdysozoa</taxon>
        <taxon>Nematoda</taxon>
        <taxon>Chromadorea</taxon>
        <taxon>Rhabditida</taxon>
        <taxon>Rhabditina</taxon>
        <taxon>Rhabditomorpha</taxon>
        <taxon>Rhabditoidea</taxon>
        <taxon>Rhabditidae</taxon>
        <taxon>Peloderinae</taxon>
        <taxon>Caenorhabditis</taxon>
    </lineage>
</organism>
<dbReference type="InterPro" id="IPR000504">
    <property type="entry name" value="RRM_dom"/>
</dbReference>
<dbReference type="AlphaFoldDB" id="G0NPW6"/>
<evidence type="ECO:0000256" key="4">
    <source>
        <dbReference type="SAM" id="MobiDB-lite"/>
    </source>
</evidence>
<sequence>MSTAFQVSCRGLPWEATEEDLRDFFGNTGIESLDIPKRNGRTCGDATVTFTNEDDYNRALKKDREHLGSRYIEVFPFDSAPRRRGDRDDYRPRSFPPRDRYSDRAGPRGGLDPIVRLRGLPFSVTIRDINDFFAPLPIVRDGILLPDQQRARPGGEAYVCFESMESMQIAKQRHMKNIGHRYIEVFEASNRELTRFADENGLRVPRIGPSPFVSSPPSGPPRGAYDPYQADSYRSSGADYRRAETEDQYARTRSSTSEYGARAPYDPYQQTAPTYASHQSQQAPGGYYDNYAPKTTYDSYERERGPDPRDLRDSRDSMRESRDIPREMPRDSRDSRDVLRDPRDSRLSDPRGLEQRAADPYNGESRHSDYGYESRDSYWRGSGGQQPHGGSGGNGISSSSAVRDPYSVGDSWANGGGVGGQPPSDRDRYGSGGYTSEPYGQREPAGAMRRGDYGRPDDRDRDRYSRPDPYGHGRDRDYGSHPSVAPQSQHFVLRMRGVPFRATETDVYDFFHPIRPNQVELIRDYQFQRPSGDARVIFFNRKDYDDALMKDKQYMGERYIEMIPDNGRY</sequence>
<dbReference type="SUPFAM" id="SSF54928">
    <property type="entry name" value="RNA-binding domain, RBD"/>
    <property type="match status" value="3"/>
</dbReference>
<dbReference type="OrthoDB" id="431068at2759"/>
<feature type="compositionally biased region" description="Basic and acidic residues" evidence="4">
    <location>
        <begin position="299"/>
        <end position="357"/>
    </location>
</feature>
<feature type="compositionally biased region" description="Basic and acidic residues" evidence="4">
    <location>
        <begin position="364"/>
        <end position="378"/>
    </location>
</feature>
<evidence type="ECO:0000259" key="5">
    <source>
        <dbReference type="PROSITE" id="PS50102"/>
    </source>
</evidence>
<dbReference type="InterPro" id="IPR035979">
    <property type="entry name" value="RBD_domain_sf"/>
</dbReference>
<proteinExistence type="predicted"/>
<dbReference type="SMART" id="SM00360">
    <property type="entry name" value="RRM"/>
    <property type="match status" value="3"/>
</dbReference>
<protein>
    <submittedName>
        <fullName evidence="6">CBN-HRPF-1 protein</fullName>
    </submittedName>
</protein>